<protein>
    <submittedName>
        <fullName evidence="1">Uncharacterized protein</fullName>
    </submittedName>
</protein>
<organism evidence="1 2">
    <name type="scientific">Yoonia sediminilitoris</name>
    <dbReference type="NCBI Taxonomy" id="1286148"/>
    <lineage>
        <taxon>Bacteria</taxon>
        <taxon>Pseudomonadati</taxon>
        <taxon>Pseudomonadota</taxon>
        <taxon>Alphaproteobacteria</taxon>
        <taxon>Rhodobacterales</taxon>
        <taxon>Paracoccaceae</taxon>
        <taxon>Yoonia</taxon>
    </lineage>
</organism>
<dbReference type="EMBL" id="QBUD01000002">
    <property type="protein sequence ID" value="PUB17253.1"/>
    <property type="molecule type" value="Genomic_DNA"/>
</dbReference>
<evidence type="ECO:0000313" key="1">
    <source>
        <dbReference type="EMBL" id="PUB17253.1"/>
    </source>
</evidence>
<comment type="caution">
    <text evidence="1">The sequence shown here is derived from an EMBL/GenBank/DDBJ whole genome shotgun (WGS) entry which is preliminary data.</text>
</comment>
<dbReference type="AlphaFoldDB" id="A0A2T6KM22"/>
<keyword evidence="2" id="KW-1185">Reference proteome</keyword>
<accession>A0A2T6KM22</accession>
<evidence type="ECO:0000313" key="2">
    <source>
        <dbReference type="Proteomes" id="UP000244523"/>
    </source>
</evidence>
<sequence>MENSILQSKGVLAVRGSGNTHGDPGVAAALLAAFRFFGIGPTALLKLFLGQRFEFEAIQFAQNGANICVISDFASLDLLEHESLNGLLDALPVV</sequence>
<proteinExistence type="predicted"/>
<gene>
    <name evidence="1" type="ORF">C8N45_102264</name>
</gene>
<name>A0A2T6KM22_9RHOB</name>
<reference evidence="1 2" key="1">
    <citation type="submission" date="2018-04" db="EMBL/GenBank/DDBJ databases">
        <title>Genomic Encyclopedia of Archaeal and Bacterial Type Strains, Phase II (KMG-II): from individual species to whole genera.</title>
        <authorList>
            <person name="Goeker M."/>
        </authorList>
    </citation>
    <scope>NUCLEOTIDE SEQUENCE [LARGE SCALE GENOMIC DNA]</scope>
    <source>
        <strain evidence="1 2">DSM 29955</strain>
    </source>
</reference>
<dbReference type="Proteomes" id="UP000244523">
    <property type="component" value="Unassembled WGS sequence"/>
</dbReference>